<evidence type="ECO:0000313" key="3">
    <source>
        <dbReference type="Proteomes" id="UP000639973"/>
    </source>
</evidence>
<proteinExistence type="predicted"/>
<organism evidence="2 3">
    <name type="scientific">Deinococcus aerolatus</name>
    <dbReference type="NCBI Taxonomy" id="522487"/>
    <lineage>
        <taxon>Bacteria</taxon>
        <taxon>Thermotogati</taxon>
        <taxon>Deinococcota</taxon>
        <taxon>Deinococci</taxon>
        <taxon>Deinococcales</taxon>
        <taxon>Deinococcaceae</taxon>
        <taxon>Deinococcus</taxon>
    </lineage>
</organism>
<protein>
    <recommendedName>
        <fullName evidence="1">Methyltransferase domain-containing protein</fullName>
    </recommendedName>
</protein>
<comment type="caution">
    <text evidence="2">The sequence shown here is derived from an EMBL/GenBank/DDBJ whole genome shotgun (WGS) entry which is preliminary data.</text>
</comment>
<feature type="domain" description="Methyltransferase" evidence="1">
    <location>
        <begin position="6"/>
        <end position="62"/>
    </location>
</feature>
<accession>A0ABQ2GBF1</accession>
<dbReference type="InterPro" id="IPR041698">
    <property type="entry name" value="Methyltransf_25"/>
</dbReference>
<name>A0ABQ2GBF1_9DEIO</name>
<dbReference type="EMBL" id="BMOL01000010">
    <property type="protein sequence ID" value="GGL84852.1"/>
    <property type="molecule type" value="Genomic_DNA"/>
</dbReference>
<dbReference type="Pfam" id="PF13649">
    <property type="entry name" value="Methyltransf_25"/>
    <property type="match status" value="1"/>
</dbReference>
<dbReference type="Proteomes" id="UP000639973">
    <property type="component" value="Unassembled WGS sequence"/>
</dbReference>
<sequence length="68" mass="6933">MNASTILDVDCGTGVLTRRVAATPGRQLTGVDPAPATLAYARQQPGAERVRWVEGASGALDTPGPGLT</sequence>
<dbReference type="Gene3D" id="3.40.50.150">
    <property type="entry name" value="Vaccinia Virus protein VP39"/>
    <property type="match status" value="1"/>
</dbReference>
<dbReference type="InterPro" id="IPR029063">
    <property type="entry name" value="SAM-dependent_MTases_sf"/>
</dbReference>
<evidence type="ECO:0000313" key="2">
    <source>
        <dbReference type="EMBL" id="GGL84852.1"/>
    </source>
</evidence>
<dbReference type="SUPFAM" id="SSF53335">
    <property type="entry name" value="S-adenosyl-L-methionine-dependent methyltransferases"/>
    <property type="match status" value="1"/>
</dbReference>
<keyword evidence="3" id="KW-1185">Reference proteome</keyword>
<reference evidence="3" key="1">
    <citation type="journal article" date="2019" name="Int. J. Syst. Evol. Microbiol.">
        <title>The Global Catalogue of Microorganisms (GCM) 10K type strain sequencing project: providing services to taxonomists for standard genome sequencing and annotation.</title>
        <authorList>
            <consortium name="The Broad Institute Genomics Platform"/>
            <consortium name="The Broad Institute Genome Sequencing Center for Infectious Disease"/>
            <person name="Wu L."/>
            <person name="Ma J."/>
        </authorList>
    </citation>
    <scope>NUCLEOTIDE SEQUENCE [LARGE SCALE GENOMIC DNA]</scope>
    <source>
        <strain evidence="3">JCM 15442</strain>
    </source>
</reference>
<gene>
    <name evidence="2" type="ORF">GCM10010840_23450</name>
</gene>
<dbReference type="CDD" id="cd02440">
    <property type="entry name" value="AdoMet_MTases"/>
    <property type="match status" value="1"/>
</dbReference>
<evidence type="ECO:0000259" key="1">
    <source>
        <dbReference type="Pfam" id="PF13649"/>
    </source>
</evidence>